<protein>
    <recommendedName>
        <fullName evidence="4">peptidylprolyl isomerase</fullName>
        <ecNumber evidence="4">5.2.1.8</ecNumber>
    </recommendedName>
</protein>
<keyword evidence="2" id="KW-0677">Repeat</keyword>
<evidence type="ECO:0000313" key="10">
    <source>
        <dbReference type="Proteomes" id="UP001642464"/>
    </source>
</evidence>
<organism evidence="8 10">
    <name type="scientific">Durusdinium trenchii</name>
    <dbReference type="NCBI Taxonomy" id="1381693"/>
    <lineage>
        <taxon>Eukaryota</taxon>
        <taxon>Sar</taxon>
        <taxon>Alveolata</taxon>
        <taxon>Dinophyceae</taxon>
        <taxon>Suessiales</taxon>
        <taxon>Symbiodiniaceae</taxon>
        <taxon>Durusdinium</taxon>
    </lineage>
</organism>
<evidence type="ECO:0000256" key="4">
    <source>
        <dbReference type="PROSITE-ProRule" id="PRU00277"/>
    </source>
</evidence>
<keyword evidence="4" id="KW-0697">Rotamase</keyword>
<evidence type="ECO:0000256" key="6">
    <source>
        <dbReference type="SAM" id="Phobius"/>
    </source>
</evidence>
<dbReference type="Proteomes" id="UP001642464">
    <property type="component" value="Unassembled WGS sequence"/>
</dbReference>
<dbReference type="InterPro" id="IPR052273">
    <property type="entry name" value="PPIase_FKBP"/>
</dbReference>
<keyword evidence="3" id="KW-0325">Glycoprotein</keyword>
<keyword evidence="6" id="KW-1133">Transmembrane helix</keyword>
<evidence type="ECO:0000256" key="3">
    <source>
        <dbReference type="ARBA" id="ARBA00023180"/>
    </source>
</evidence>
<keyword evidence="1" id="KW-0732">Signal</keyword>
<dbReference type="SUPFAM" id="SSF54534">
    <property type="entry name" value="FKBP-like"/>
    <property type="match status" value="1"/>
</dbReference>
<reference evidence="8 10" key="1">
    <citation type="submission" date="2024-02" db="EMBL/GenBank/DDBJ databases">
        <authorList>
            <person name="Chen Y."/>
            <person name="Shah S."/>
            <person name="Dougan E. K."/>
            <person name="Thang M."/>
            <person name="Chan C."/>
        </authorList>
    </citation>
    <scope>NUCLEOTIDE SEQUENCE [LARGE SCALE GENOMIC DNA]</scope>
</reference>
<gene>
    <name evidence="8" type="ORF">SCF082_LOCUS44196</name>
    <name evidence="9" type="ORF">SCF082_LOCUS44218</name>
</gene>
<dbReference type="GO" id="GO:0016853">
    <property type="term" value="F:isomerase activity"/>
    <property type="evidence" value="ECO:0007669"/>
    <property type="project" value="UniProtKB-KW"/>
</dbReference>
<evidence type="ECO:0000259" key="7">
    <source>
        <dbReference type="PROSITE" id="PS50059"/>
    </source>
</evidence>
<dbReference type="EMBL" id="CAXAMM010040562">
    <property type="protein sequence ID" value="CAK9094047.1"/>
    <property type="molecule type" value="Genomic_DNA"/>
</dbReference>
<evidence type="ECO:0000256" key="2">
    <source>
        <dbReference type="ARBA" id="ARBA00022737"/>
    </source>
</evidence>
<accession>A0ABP0R2G3</accession>
<keyword evidence="10" id="KW-1185">Reference proteome</keyword>
<keyword evidence="4 9" id="KW-0413">Isomerase</keyword>
<dbReference type="Pfam" id="PF00254">
    <property type="entry name" value="FKBP_C"/>
    <property type="match status" value="1"/>
</dbReference>
<feature type="region of interest" description="Disordered" evidence="5">
    <location>
        <begin position="200"/>
        <end position="219"/>
    </location>
</feature>
<name>A0ABP0R2G3_9DINO</name>
<dbReference type="EC" id="5.2.1.8" evidence="4"/>
<comment type="caution">
    <text evidence="8">The sequence shown here is derived from an EMBL/GenBank/DDBJ whole genome shotgun (WGS) entry which is preliminary data.</text>
</comment>
<evidence type="ECO:0000313" key="9">
    <source>
        <dbReference type="EMBL" id="CAK9094047.1"/>
    </source>
</evidence>
<dbReference type="PANTHER" id="PTHR46222">
    <property type="entry name" value="PEPTIDYL-PROLYL CIS-TRANS ISOMERASE FKBP7/14"/>
    <property type="match status" value="1"/>
</dbReference>
<proteinExistence type="predicted"/>
<dbReference type="Gene3D" id="3.10.50.40">
    <property type="match status" value="1"/>
</dbReference>
<feature type="domain" description="PPIase FKBP-type" evidence="7">
    <location>
        <begin position="43"/>
        <end position="149"/>
    </location>
</feature>
<dbReference type="InterPro" id="IPR046357">
    <property type="entry name" value="PPIase_dom_sf"/>
</dbReference>
<dbReference type="PANTHER" id="PTHR46222:SF3">
    <property type="entry name" value="PEPTIDYLPROLYL ISOMERASE"/>
    <property type="match status" value="1"/>
</dbReference>
<comment type="catalytic activity">
    <reaction evidence="4">
        <text>[protein]-peptidylproline (omega=180) = [protein]-peptidylproline (omega=0)</text>
        <dbReference type="Rhea" id="RHEA:16237"/>
        <dbReference type="Rhea" id="RHEA-COMP:10747"/>
        <dbReference type="Rhea" id="RHEA-COMP:10748"/>
        <dbReference type="ChEBI" id="CHEBI:83833"/>
        <dbReference type="ChEBI" id="CHEBI:83834"/>
        <dbReference type="EC" id="5.2.1.8"/>
    </reaction>
</comment>
<sequence length="219" mass="24261">MGKKRAPTLAPGDGRKRDWASIRSHLDIEWLTEHSDCQQGRDGDQVAFRHKGFIAELPEGKTTDGQGRPIQVGMQMDSNIDQKTKEDKPLEFTFGTPRLIVGLEAVLREMCTGEKLRAKIPGPLAYNTRAGFLPYDTAVLYEVELVSVTRGDGTVPTEAPQLKMESSKGPVSGDNWLLALVLVFLLAMVAAGAFFLRSSEKKVTTKESKKESKKDKKKR</sequence>
<dbReference type="EMBL" id="CAXAMM010040551">
    <property type="protein sequence ID" value="CAK9093983.1"/>
    <property type="molecule type" value="Genomic_DNA"/>
</dbReference>
<evidence type="ECO:0000256" key="1">
    <source>
        <dbReference type="ARBA" id="ARBA00022729"/>
    </source>
</evidence>
<evidence type="ECO:0000313" key="8">
    <source>
        <dbReference type="EMBL" id="CAK9093983.1"/>
    </source>
</evidence>
<keyword evidence="6" id="KW-0812">Transmembrane</keyword>
<evidence type="ECO:0000256" key="5">
    <source>
        <dbReference type="SAM" id="MobiDB-lite"/>
    </source>
</evidence>
<dbReference type="PROSITE" id="PS50059">
    <property type="entry name" value="FKBP_PPIASE"/>
    <property type="match status" value="1"/>
</dbReference>
<keyword evidence="6" id="KW-0472">Membrane</keyword>
<feature type="transmembrane region" description="Helical" evidence="6">
    <location>
        <begin position="176"/>
        <end position="196"/>
    </location>
</feature>
<dbReference type="InterPro" id="IPR001179">
    <property type="entry name" value="PPIase_FKBP_dom"/>
</dbReference>